<dbReference type="GO" id="GO:0005576">
    <property type="term" value="C:extracellular region"/>
    <property type="evidence" value="ECO:0007669"/>
    <property type="project" value="TreeGrafter"/>
</dbReference>
<keyword evidence="8 9" id="KW-0961">Cell wall biogenesis/degradation</keyword>
<dbReference type="eggNOG" id="COG1376">
    <property type="taxonomic scope" value="Bacteria"/>
</dbReference>
<organism evidence="11 12">
    <name type="scientific">Pelagibacterium halotolerans (strain DSM 22347 / JCM 15775 / CGMCC 1.7692 / B2)</name>
    <dbReference type="NCBI Taxonomy" id="1082931"/>
    <lineage>
        <taxon>Bacteria</taxon>
        <taxon>Pseudomonadati</taxon>
        <taxon>Pseudomonadota</taxon>
        <taxon>Alphaproteobacteria</taxon>
        <taxon>Hyphomicrobiales</taxon>
        <taxon>Devosiaceae</taxon>
        <taxon>Pelagibacterium</taxon>
    </lineage>
</organism>
<sequence length="246" mass="27665">MSRLPYLISRRAWHPHNEKADKMTSLTTTLPRRRFLTGAAGLSALALAGCSSMGTPAPEVPALPQFDPFYVNMYRGVQDGEFYVPAVDLRYVDDVYYRRVVPDPTGERPGTIYVDTANHYLYLVQEDGQAMRYGVGLGREGFGWSGRGTIQFKRRWPTWTPPSAMIERQPELEEWRNGQPGGLDNPLGARALYIFQNGRDTLYRIHGTPEPWTIGSNVSSGCVRLMNQDIMDLYSRVSTGNTLIVA</sequence>
<keyword evidence="5" id="KW-0378">Hydrolase</keyword>
<evidence type="ECO:0000256" key="4">
    <source>
        <dbReference type="ARBA" id="ARBA00022679"/>
    </source>
</evidence>
<dbReference type="PANTHER" id="PTHR30582">
    <property type="entry name" value="L,D-TRANSPEPTIDASE"/>
    <property type="match status" value="1"/>
</dbReference>
<feature type="active site" description="Proton donor/acceptor" evidence="9">
    <location>
        <position position="206"/>
    </location>
</feature>
<dbReference type="EMBL" id="CP003075">
    <property type="protein sequence ID" value="AEQ52070.1"/>
    <property type="molecule type" value="Genomic_DNA"/>
</dbReference>
<dbReference type="Gene3D" id="2.40.440.10">
    <property type="entry name" value="L,D-transpeptidase catalytic domain-like"/>
    <property type="match status" value="1"/>
</dbReference>
<keyword evidence="6 9" id="KW-0133">Cell shape</keyword>
<dbReference type="SUPFAM" id="SSF141523">
    <property type="entry name" value="L,D-transpeptidase catalytic domain-like"/>
    <property type="match status" value="1"/>
</dbReference>
<dbReference type="Pfam" id="PF03734">
    <property type="entry name" value="YkuD"/>
    <property type="match status" value="1"/>
</dbReference>
<dbReference type="InterPro" id="IPR005490">
    <property type="entry name" value="LD_TPept_cat_dom"/>
</dbReference>
<evidence type="ECO:0000256" key="9">
    <source>
        <dbReference type="PROSITE-ProRule" id="PRU01373"/>
    </source>
</evidence>
<dbReference type="PROSITE" id="PS52029">
    <property type="entry name" value="LD_TPASE"/>
    <property type="match status" value="1"/>
</dbReference>
<keyword evidence="12" id="KW-1185">Reference proteome</keyword>
<name>G4RG56_PELHB</name>
<dbReference type="HOGENOM" id="CLU_042399_0_3_5"/>
<comment type="similarity">
    <text evidence="2">Belongs to the YkuD family.</text>
</comment>
<dbReference type="InterPro" id="IPR006311">
    <property type="entry name" value="TAT_signal"/>
</dbReference>
<gene>
    <name evidence="11" type="ordered locus">KKY_2060</name>
</gene>
<evidence type="ECO:0000256" key="3">
    <source>
        <dbReference type="ARBA" id="ARBA00022676"/>
    </source>
</evidence>
<evidence type="ECO:0000313" key="12">
    <source>
        <dbReference type="Proteomes" id="UP000008850"/>
    </source>
</evidence>
<dbReference type="InterPro" id="IPR038063">
    <property type="entry name" value="Transpep_catalytic_dom"/>
</dbReference>
<reference evidence="11 12" key="1">
    <citation type="journal article" date="2012" name="J. Bacteriol.">
        <title>Complete genome sequence of Pelagibacterium halotolerans B2T.</title>
        <authorList>
            <person name="Huo Y.Y."/>
            <person name="Cheng H."/>
            <person name="Han X.F."/>
            <person name="Jiang X.W."/>
            <person name="Sun C."/>
            <person name="Zhang X.Q."/>
            <person name="Zhu X.F."/>
            <person name="Liu Y.F."/>
            <person name="Li P.F."/>
            <person name="Ni P.X."/>
            <person name="Wu M."/>
        </authorList>
    </citation>
    <scope>NUCLEOTIDE SEQUENCE [LARGE SCALE GENOMIC DNA]</scope>
    <source>
        <strain evidence="12">DSM 22347 / JCM 15775 / CGMCC 1.7692 / B2</strain>
    </source>
</reference>
<comment type="pathway">
    <text evidence="1 9">Cell wall biogenesis; peptidoglycan biosynthesis.</text>
</comment>
<dbReference type="CDD" id="cd16913">
    <property type="entry name" value="YkuD_like"/>
    <property type="match status" value="1"/>
</dbReference>
<dbReference type="InterPro" id="IPR050979">
    <property type="entry name" value="LD-transpeptidase"/>
</dbReference>
<keyword evidence="4" id="KW-0808">Transferase</keyword>
<evidence type="ECO:0000259" key="10">
    <source>
        <dbReference type="PROSITE" id="PS52029"/>
    </source>
</evidence>
<keyword evidence="7 9" id="KW-0573">Peptidoglycan synthesis</keyword>
<dbReference type="UniPathway" id="UPA00219"/>
<evidence type="ECO:0000256" key="6">
    <source>
        <dbReference type="ARBA" id="ARBA00022960"/>
    </source>
</evidence>
<protein>
    <recommendedName>
        <fullName evidence="10">L,D-TPase catalytic domain-containing protein</fullName>
    </recommendedName>
</protein>
<accession>G4RG56</accession>
<dbReference type="GO" id="GO:0071555">
    <property type="term" value="P:cell wall organization"/>
    <property type="evidence" value="ECO:0007669"/>
    <property type="project" value="UniProtKB-UniRule"/>
</dbReference>
<dbReference type="STRING" id="1082931.KKY_2060"/>
<dbReference type="KEGG" id="phl:KKY_2060"/>
<dbReference type="FunFam" id="2.40.440.10:FF:000002">
    <property type="entry name" value="L,D-transpeptidase ErfK/SrfK"/>
    <property type="match status" value="1"/>
</dbReference>
<dbReference type="GO" id="GO:0008360">
    <property type="term" value="P:regulation of cell shape"/>
    <property type="evidence" value="ECO:0007669"/>
    <property type="project" value="UniProtKB-UniRule"/>
</dbReference>
<feature type="domain" description="L,D-TPase catalytic" evidence="10">
    <location>
        <begin position="110"/>
        <end position="246"/>
    </location>
</feature>
<evidence type="ECO:0000256" key="1">
    <source>
        <dbReference type="ARBA" id="ARBA00004752"/>
    </source>
</evidence>
<evidence type="ECO:0000256" key="2">
    <source>
        <dbReference type="ARBA" id="ARBA00005992"/>
    </source>
</evidence>
<proteinExistence type="inferred from homology"/>
<evidence type="ECO:0000256" key="8">
    <source>
        <dbReference type="ARBA" id="ARBA00023316"/>
    </source>
</evidence>
<keyword evidence="3" id="KW-0328">Glycosyltransferase</keyword>
<dbReference type="GO" id="GO:0018104">
    <property type="term" value="P:peptidoglycan-protein cross-linking"/>
    <property type="evidence" value="ECO:0007669"/>
    <property type="project" value="TreeGrafter"/>
</dbReference>
<evidence type="ECO:0000256" key="5">
    <source>
        <dbReference type="ARBA" id="ARBA00022801"/>
    </source>
</evidence>
<evidence type="ECO:0000256" key="7">
    <source>
        <dbReference type="ARBA" id="ARBA00022984"/>
    </source>
</evidence>
<dbReference type="GO" id="GO:0016757">
    <property type="term" value="F:glycosyltransferase activity"/>
    <property type="evidence" value="ECO:0007669"/>
    <property type="project" value="UniProtKB-KW"/>
</dbReference>
<dbReference type="PATRIC" id="fig|1082931.4.peg.2030"/>
<dbReference type="GO" id="GO:0071972">
    <property type="term" value="F:peptidoglycan L,D-transpeptidase activity"/>
    <property type="evidence" value="ECO:0007669"/>
    <property type="project" value="TreeGrafter"/>
</dbReference>
<dbReference type="AlphaFoldDB" id="G4RG56"/>
<dbReference type="PROSITE" id="PS51318">
    <property type="entry name" value="TAT"/>
    <property type="match status" value="1"/>
</dbReference>
<feature type="active site" description="Nucleophile" evidence="9">
    <location>
        <position position="222"/>
    </location>
</feature>
<dbReference type="Proteomes" id="UP000008850">
    <property type="component" value="Chromosome"/>
</dbReference>
<dbReference type="PANTHER" id="PTHR30582:SF24">
    <property type="entry name" value="L,D-TRANSPEPTIDASE ERFK_SRFK-RELATED"/>
    <property type="match status" value="1"/>
</dbReference>
<dbReference type="MEROPS" id="C82.003"/>
<evidence type="ECO:0000313" key="11">
    <source>
        <dbReference type="EMBL" id="AEQ52070.1"/>
    </source>
</evidence>